<proteinExistence type="predicted"/>
<dbReference type="OrthoDB" id="9806380at2"/>
<gene>
    <name evidence="2" type="ORF">jaqu_28610</name>
</gene>
<dbReference type="SUPFAM" id="SSF54909">
    <property type="entry name" value="Dimeric alpha+beta barrel"/>
    <property type="match status" value="1"/>
</dbReference>
<dbReference type="PATRIC" id="fig|935700.4.peg.2961"/>
<organism evidence="2 3">
    <name type="scientific">Jannaschia aquimarina</name>
    <dbReference type="NCBI Taxonomy" id="935700"/>
    <lineage>
        <taxon>Bacteria</taxon>
        <taxon>Pseudomonadati</taxon>
        <taxon>Pseudomonadota</taxon>
        <taxon>Alphaproteobacteria</taxon>
        <taxon>Rhodobacterales</taxon>
        <taxon>Roseobacteraceae</taxon>
        <taxon>Jannaschia</taxon>
    </lineage>
</organism>
<evidence type="ECO:0000259" key="1">
    <source>
        <dbReference type="Pfam" id="PF07045"/>
    </source>
</evidence>
<dbReference type="PANTHER" id="PTHR41521">
    <property type="match status" value="1"/>
</dbReference>
<evidence type="ECO:0000313" key="2">
    <source>
        <dbReference type="EMBL" id="KIT15427.1"/>
    </source>
</evidence>
<dbReference type="EMBL" id="JYFE01000050">
    <property type="protein sequence ID" value="KIT15427.1"/>
    <property type="molecule type" value="Genomic_DNA"/>
</dbReference>
<dbReference type="InterPro" id="IPR010753">
    <property type="entry name" value="DUF1330"/>
</dbReference>
<dbReference type="PANTHER" id="PTHR41521:SF4">
    <property type="entry name" value="BLR0684 PROTEIN"/>
    <property type="match status" value="1"/>
</dbReference>
<comment type="caution">
    <text evidence="2">The sequence shown here is derived from an EMBL/GenBank/DDBJ whole genome shotgun (WGS) entry which is preliminary data.</text>
</comment>
<sequence>MAKGYWIAHGRVDDPEAYDLYRAANAAPLAEYGGRFLVRGGARELVEGDAKPRTVVIEFPDYDAALSCYRSPAYQAAIELRRGISESDLVICEGWTAPEGH</sequence>
<dbReference type="InterPro" id="IPR011008">
    <property type="entry name" value="Dimeric_a/b-barrel"/>
</dbReference>
<keyword evidence="3" id="KW-1185">Reference proteome</keyword>
<dbReference type="Gene3D" id="3.30.70.100">
    <property type="match status" value="1"/>
</dbReference>
<protein>
    <recommendedName>
        <fullName evidence="1">DUF1330 domain-containing protein</fullName>
    </recommendedName>
</protein>
<accession>A0A0D1CKW5</accession>
<dbReference type="Proteomes" id="UP000032232">
    <property type="component" value="Unassembled WGS sequence"/>
</dbReference>
<dbReference type="AlphaFoldDB" id="A0A0D1CKW5"/>
<dbReference type="STRING" id="935700.jaqu_28610"/>
<evidence type="ECO:0000313" key="3">
    <source>
        <dbReference type="Proteomes" id="UP000032232"/>
    </source>
</evidence>
<dbReference type="RefSeq" id="WP_043919648.1">
    <property type="nucleotide sequence ID" value="NZ_FZPF01000008.1"/>
</dbReference>
<name>A0A0D1CKW5_9RHOB</name>
<reference evidence="2 3" key="1">
    <citation type="submission" date="2015-02" db="EMBL/GenBank/DDBJ databases">
        <title>Genome Sequence of Jannaschia aquimarina DSM28248, a member of the Roseobacter clade.</title>
        <authorList>
            <person name="Voget S."/>
            <person name="Daniel R."/>
        </authorList>
    </citation>
    <scope>NUCLEOTIDE SEQUENCE [LARGE SCALE GENOMIC DNA]</scope>
    <source>
        <strain evidence="2 3">GSW-M26</strain>
    </source>
</reference>
<dbReference type="Pfam" id="PF07045">
    <property type="entry name" value="DUF1330"/>
    <property type="match status" value="1"/>
</dbReference>
<feature type="domain" description="DUF1330" evidence="1">
    <location>
        <begin position="3"/>
        <end position="94"/>
    </location>
</feature>